<dbReference type="InterPro" id="IPR041698">
    <property type="entry name" value="Methyltransf_25"/>
</dbReference>
<keyword evidence="3" id="KW-1185">Reference proteome</keyword>
<dbReference type="Gene3D" id="3.40.50.150">
    <property type="entry name" value="Vaccinia Virus protein VP39"/>
    <property type="match status" value="1"/>
</dbReference>
<evidence type="ECO:0000313" key="3">
    <source>
        <dbReference type="Proteomes" id="UP000600247"/>
    </source>
</evidence>
<organism evidence="2 3">
    <name type="scientific">Paenibacillus radicis</name>
    <name type="common">ex Gao et al. 2016</name>
    <dbReference type="NCBI Taxonomy" id="1737354"/>
    <lineage>
        <taxon>Bacteria</taxon>
        <taxon>Bacillati</taxon>
        <taxon>Bacillota</taxon>
        <taxon>Bacilli</taxon>
        <taxon>Bacillales</taxon>
        <taxon>Paenibacillaceae</taxon>
        <taxon>Paenibacillus</taxon>
    </lineage>
</organism>
<dbReference type="RefSeq" id="WP_188890629.1">
    <property type="nucleotide sequence ID" value="NZ_BMHY01000007.1"/>
</dbReference>
<dbReference type="SUPFAM" id="SSF53335">
    <property type="entry name" value="S-adenosyl-L-methionine-dependent methyltransferases"/>
    <property type="match status" value="1"/>
</dbReference>
<dbReference type="AlphaFoldDB" id="A0A917HEN5"/>
<keyword evidence="2" id="KW-0808">Transferase</keyword>
<accession>A0A917HEN5</accession>
<evidence type="ECO:0000313" key="2">
    <source>
        <dbReference type="EMBL" id="GGG76689.1"/>
    </source>
</evidence>
<keyword evidence="2" id="KW-0489">Methyltransferase</keyword>
<sequence>MKTMQERFLFLQKFSRQPRMIGSITPSSRFLANTILGSIHWEHIEAVAELGAGTGAITKRLSQYAGEKTKVLLFEQEPELFHKLKTNYPSYDCHPDARYLTQTLQQSGIDGLDCVISGLPFYNFPQLMRDQLMKQIHSALKPGGMFVAFQYSLQMRKQFSSSFEVERVAFMPLNIPPAFIYICRKR</sequence>
<reference evidence="2 3" key="1">
    <citation type="journal article" date="2014" name="Int. J. Syst. Evol. Microbiol.">
        <title>Complete genome sequence of Corynebacterium casei LMG S-19264T (=DSM 44701T), isolated from a smear-ripened cheese.</title>
        <authorList>
            <consortium name="US DOE Joint Genome Institute (JGI-PGF)"/>
            <person name="Walter F."/>
            <person name="Albersmeier A."/>
            <person name="Kalinowski J."/>
            <person name="Ruckert C."/>
        </authorList>
    </citation>
    <scope>NUCLEOTIDE SEQUENCE [LARGE SCALE GENOMIC DNA]</scope>
    <source>
        <strain evidence="2 3">CGMCC 1.15286</strain>
    </source>
</reference>
<evidence type="ECO:0000259" key="1">
    <source>
        <dbReference type="Pfam" id="PF13649"/>
    </source>
</evidence>
<gene>
    <name evidence="2" type="ORF">GCM10010918_36520</name>
</gene>
<dbReference type="GO" id="GO:0032259">
    <property type="term" value="P:methylation"/>
    <property type="evidence" value="ECO:0007669"/>
    <property type="project" value="UniProtKB-KW"/>
</dbReference>
<dbReference type="CDD" id="cd02440">
    <property type="entry name" value="AdoMet_MTases"/>
    <property type="match status" value="1"/>
</dbReference>
<dbReference type="Pfam" id="PF13649">
    <property type="entry name" value="Methyltransf_25"/>
    <property type="match status" value="1"/>
</dbReference>
<dbReference type="InterPro" id="IPR029063">
    <property type="entry name" value="SAM-dependent_MTases_sf"/>
</dbReference>
<dbReference type="Proteomes" id="UP000600247">
    <property type="component" value="Unassembled WGS sequence"/>
</dbReference>
<dbReference type="EMBL" id="BMHY01000007">
    <property type="protein sequence ID" value="GGG76689.1"/>
    <property type="molecule type" value="Genomic_DNA"/>
</dbReference>
<comment type="caution">
    <text evidence="2">The sequence shown here is derived from an EMBL/GenBank/DDBJ whole genome shotgun (WGS) entry which is preliminary data.</text>
</comment>
<protein>
    <submittedName>
        <fullName evidence="2">SAM-dependent methyltransferase</fullName>
    </submittedName>
</protein>
<dbReference type="GO" id="GO:0008168">
    <property type="term" value="F:methyltransferase activity"/>
    <property type="evidence" value="ECO:0007669"/>
    <property type="project" value="UniProtKB-KW"/>
</dbReference>
<proteinExistence type="predicted"/>
<name>A0A917HEN5_9BACL</name>
<feature type="domain" description="Methyltransferase" evidence="1">
    <location>
        <begin position="47"/>
        <end position="144"/>
    </location>
</feature>